<evidence type="ECO:0000313" key="3">
    <source>
        <dbReference type="Proteomes" id="UP000193719"/>
    </source>
</evidence>
<name>A0A1Y1VK16_9FUNG</name>
<feature type="transmembrane region" description="Helical" evidence="1">
    <location>
        <begin position="7"/>
        <end position="23"/>
    </location>
</feature>
<dbReference type="AlphaFoldDB" id="A0A1Y1VK16"/>
<accession>A0A1Y1VK16</accession>
<comment type="caution">
    <text evidence="2">The sequence shown here is derived from an EMBL/GenBank/DDBJ whole genome shotgun (WGS) entry which is preliminary data.</text>
</comment>
<sequence length="103" mass="12292">MNILCDFSVYIIYFGIIFKYIFIKKDLCNDSRSYFIYPTNEFCYQHFSYLCGCDRKLSNVEIAHNNKQFIKSYKYCSKIIEISDGHIKFITNAEKLAHIHEYG</sequence>
<protein>
    <submittedName>
        <fullName evidence="2">Uncharacterized protein</fullName>
    </submittedName>
</protein>
<organism evidence="2 3">
    <name type="scientific">Piromyces finnis</name>
    <dbReference type="NCBI Taxonomy" id="1754191"/>
    <lineage>
        <taxon>Eukaryota</taxon>
        <taxon>Fungi</taxon>
        <taxon>Fungi incertae sedis</taxon>
        <taxon>Chytridiomycota</taxon>
        <taxon>Chytridiomycota incertae sedis</taxon>
        <taxon>Neocallimastigomycetes</taxon>
        <taxon>Neocallimastigales</taxon>
        <taxon>Neocallimastigaceae</taxon>
        <taxon>Piromyces</taxon>
    </lineage>
</organism>
<dbReference type="OrthoDB" id="10610549at2759"/>
<keyword evidence="1" id="KW-0472">Membrane</keyword>
<dbReference type="Proteomes" id="UP000193719">
    <property type="component" value="Unassembled WGS sequence"/>
</dbReference>
<keyword evidence="3" id="KW-1185">Reference proteome</keyword>
<reference evidence="2 3" key="2">
    <citation type="submission" date="2016-08" db="EMBL/GenBank/DDBJ databases">
        <title>Pervasive Adenine N6-methylation of Active Genes in Fungi.</title>
        <authorList>
            <consortium name="DOE Joint Genome Institute"/>
            <person name="Mondo S.J."/>
            <person name="Dannebaum R.O."/>
            <person name="Kuo R.C."/>
            <person name="Labutti K."/>
            <person name="Haridas S."/>
            <person name="Kuo A."/>
            <person name="Salamov A."/>
            <person name="Ahrendt S.R."/>
            <person name="Lipzen A."/>
            <person name="Sullivan W."/>
            <person name="Andreopoulos W.B."/>
            <person name="Clum A."/>
            <person name="Lindquist E."/>
            <person name="Daum C."/>
            <person name="Ramamoorthy G.K."/>
            <person name="Gryganskyi A."/>
            <person name="Culley D."/>
            <person name="Magnuson J.K."/>
            <person name="James T.Y."/>
            <person name="O'Malley M.A."/>
            <person name="Stajich J.E."/>
            <person name="Spatafora J.W."/>
            <person name="Visel A."/>
            <person name="Grigoriev I.V."/>
        </authorList>
    </citation>
    <scope>NUCLEOTIDE SEQUENCE [LARGE SCALE GENOMIC DNA]</scope>
    <source>
        <strain evidence="3">finn</strain>
    </source>
</reference>
<keyword evidence="1" id="KW-1133">Transmembrane helix</keyword>
<dbReference type="EMBL" id="MCFH01000005">
    <property type="protein sequence ID" value="ORX57718.1"/>
    <property type="molecule type" value="Genomic_DNA"/>
</dbReference>
<gene>
    <name evidence="2" type="ORF">BCR36DRAFT_134027</name>
</gene>
<evidence type="ECO:0000256" key="1">
    <source>
        <dbReference type="SAM" id="Phobius"/>
    </source>
</evidence>
<evidence type="ECO:0000313" key="2">
    <source>
        <dbReference type="EMBL" id="ORX57718.1"/>
    </source>
</evidence>
<reference evidence="2 3" key="1">
    <citation type="submission" date="2016-08" db="EMBL/GenBank/DDBJ databases">
        <title>Genomes of anaerobic fungi encode conserved fungal cellulosomes for biomass hydrolysis.</title>
        <authorList>
            <consortium name="DOE Joint Genome Institute"/>
            <person name="Haitjema C.H."/>
            <person name="Gilmore S.P."/>
            <person name="Henske J.K."/>
            <person name="Solomon K.V."/>
            <person name="De Groot R."/>
            <person name="Kuo A."/>
            <person name="Mondo S.J."/>
            <person name="Salamov A.A."/>
            <person name="Labutti K."/>
            <person name="Zhao Z."/>
            <person name="Chiniquy J."/>
            <person name="Barry K."/>
            <person name="Brewer H.M."/>
            <person name="Purvine S.O."/>
            <person name="Wright A.T."/>
            <person name="Boxma B."/>
            <person name="Van Alen T."/>
            <person name="Hackstein J.H."/>
            <person name="Baker S.E."/>
            <person name="Grigoriev I.V."/>
            <person name="O'Malley M.A."/>
        </authorList>
    </citation>
    <scope>NUCLEOTIDE SEQUENCE [LARGE SCALE GENOMIC DNA]</scope>
    <source>
        <strain evidence="3">finn</strain>
    </source>
</reference>
<keyword evidence="1" id="KW-0812">Transmembrane</keyword>
<proteinExistence type="predicted"/>